<dbReference type="InterPro" id="IPR001647">
    <property type="entry name" value="HTH_TetR"/>
</dbReference>
<dbReference type="AlphaFoldDB" id="A0A4P6YU59"/>
<reference evidence="5" key="1">
    <citation type="submission" date="2019-03" db="EMBL/GenBank/DDBJ databases">
        <title>Weissella sp. 26KH-42 Genome sequencing.</title>
        <authorList>
            <person name="Heo J."/>
            <person name="Kim S.-J."/>
            <person name="Kim J.-S."/>
            <person name="Hong S.-B."/>
            <person name="Kwon S.-W."/>
        </authorList>
    </citation>
    <scope>NUCLEOTIDE SEQUENCE [LARGE SCALE GENOMIC DNA]</scope>
    <source>
        <strain evidence="5">26KH-42</strain>
    </source>
</reference>
<evidence type="ECO:0000256" key="2">
    <source>
        <dbReference type="PROSITE-ProRule" id="PRU00335"/>
    </source>
</evidence>
<dbReference type="EMBL" id="CP037940">
    <property type="protein sequence ID" value="QBO36241.1"/>
    <property type="molecule type" value="Genomic_DNA"/>
</dbReference>
<gene>
    <name evidence="4" type="ORF">EQG49_07095</name>
</gene>
<keyword evidence="1 2" id="KW-0238">DNA-binding</keyword>
<keyword evidence="5" id="KW-1185">Reference proteome</keyword>
<dbReference type="GO" id="GO:0003677">
    <property type="term" value="F:DNA binding"/>
    <property type="evidence" value="ECO:0007669"/>
    <property type="project" value="UniProtKB-UniRule"/>
</dbReference>
<organism evidence="4 5">
    <name type="scientific">Periweissella cryptocerci</name>
    <dbReference type="NCBI Taxonomy" id="2506420"/>
    <lineage>
        <taxon>Bacteria</taxon>
        <taxon>Bacillati</taxon>
        <taxon>Bacillota</taxon>
        <taxon>Bacilli</taxon>
        <taxon>Lactobacillales</taxon>
        <taxon>Lactobacillaceae</taxon>
        <taxon>Periweissella</taxon>
    </lineage>
</organism>
<dbReference type="InterPro" id="IPR050624">
    <property type="entry name" value="HTH-type_Tx_Regulator"/>
</dbReference>
<evidence type="ECO:0000259" key="3">
    <source>
        <dbReference type="PROSITE" id="PS50977"/>
    </source>
</evidence>
<dbReference type="Pfam" id="PF00440">
    <property type="entry name" value="TetR_N"/>
    <property type="match status" value="1"/>
</dbReference>
<dbReference type="KEGG" id="wei:EQG49_07095"/>
<dbReference type="Proteomes" id="UP000292886">
    <property type="component" value="Chromosome"/>
</dbReference>
<feature type="DNA-binding region" description="H-T-H motif" evidence="2">
    <location>
        <begin position="32"/>
        <end position="51"/>
    </location>
</feature>
<dbReference type="InterPro" id="IPR009057">
    <property type="entry name" value="Homeodomain-like_sf"/>
</dbReference>
<dbReference type="PANTHER" id="PTHR43479">
    <property type="entry name" value="ACREF/ENVCD OPERON REPRESSOR-RELATED"/>
    <property type="match status" value="1"/>
</dbReference>
<feature type="domain" description="HTH tetR-type" evidence="3">
    <location>
        <begin position="9"/>
        <end position="69"/>
    </location>
</feature>
<sequence>MKTDDLRVRRTEKTLKDSLLNLLQSKSLRQITVNDIADAAMVHRTTFYAHYTDKYALLESIFDSYFHNFNFTEFEVTPFKVIIAEAMQSISHFDEIYNHRQDDEFQALLVQSFIKQYRQAFSENDILPLEKWFVISKLFAITQWNNQPGIQHDLRTDYALLDKLYQQYK</sequence>
<dbReference type="Gene3D" id="1.10.357.10">
    <property type="entry name" value="Tetracycline Repressor, domain 2"/>
    <property type="match status" value="1"/>
</dbReference>
<name>A0A4P6YU59_9LACO</name>
<dbReference type="SUPFAM" id="SSF46689">
    <property type="entry name" value="Homeodomain-like"/>
    <property type="match status" value="1"/>
</dbReference>
<protein>
    <submittedName>
        <fullName evidence="4">TetR/AcrR family transcriptional regulator</fullName>
    </submittedName>
</protein>
<evidence type="ECO:0000313" key="4">
    <source>
        <dbReference type="EMBL" id="QBO36241.1"/>
    </source>
</evidence>
<dbReference type="PANTHER" id="PTHR43479:SF16">
    <property type="entry name" value="HTH TETR-TYPE DOMAIN-CONTAINING PROTEIN"/>
    <property type="match status" value="1"/>
</dbReference>
<dbReference type="OrthoDB" id="9810250at2"/>
<dbReference type="RefSeq" id="WP_133363319.1">
    <property type="nucleotide sequence ID" value="NZ_CP037940.1"/>
</dbReference>
<proteinExistence type="predicted"/>
<evidence type="ECO:0000256" key="1">
    <source>
        <dbReference type="ARBA" id="ARBA00023125"/>
    </source>
</evidence>
<evidence type="ECO:0000313" key="5">
    <source>
        <dbReference type="Proteomes" id="UP000292886"/>
    </source>
</evidence>
<accession>A0A4P6YU59</accession>
<dbReference type="PROSITE" id="PS50977">
    <property type="entry name" value="HTH_TETR_2"/>
    <property type="match status" value="1"/>
</dbReference>